<dbReference type="Gene3D" id="3.10.450.430">
    <property type="entry name" value="Protein of unknown function DUF2787"/>
    <property type="match status" value="1"/>
</dbReference>
<sequence length="151" mass="17373">MNSIIAKYGCVSLLPALQQYLVASMSLRALPEHTRRIALNFRHSAYHVNKKGPHPLEVHLTRLDNGQVWKITTMTSFAFPDDSSSELEVELYFNLNHQWFYQPDIERCELNRPEVIALFHSWQRALLKVFRTGGFDSFAISIINHSAQTTA</sequence>
<dbReference type="InterPro" id="IPR021248">
    <property type="entry name" value="DUF2787"/>
</dbReference>
<evidence type="ECO:0000313" key="2">
    <source>
        <dbReference type="Proteomes" id="UP000219336"/>
    </source>
</evidence>
<proteinExistence type="predicted"/>
<gene>
    <name evidence="1" type="ORF">VTH8203_02737</name>
</gene>
<dbReference type="EMBL" id="OANU01000046">
    <property type="protein sequence ID" value="SNX49100.1"/>
    <property type="molecule type" value="Genomic_DNA"/>
</dbReference>
<dbReference type="Proteomes" id="UP000219336">
    <property type="component" value="Unassembled WGS sequence"/>
</dbReference>
<name>A0A240EMA1_9VIBR</name>
<dbReference type="AlphaFoldDB" id="A0A240EMA1"/>
<dbReference type="RefSeq" id="WP_096994201.1">
    <property type="nucleotide sequence ID" value="NZ_JBHSII010000001.1"/>
</dbReference>
<keyword evidence="2" id="KW-1185">Reference proteome</keyword>
<evidence type="ECO:0000313" key="1">
    <source>
        <dbReference type="EMBL" id="SNX49100.1"/>
    </source>
</evidence>
<dbReference type="Pfam" id="PF10980">
    <property type="entry name" value="DUF2787"/>
    <property type="match status" value="1"/>
</dbReference>
<dbReference type="PANTHER" id="PTHR38978:SF2">
    <property type="entry name" value="DUF2787 DOMAIN-CONTAINING PROTEIN"/>
    <property type="match status" value="1"/>
</dbReference>
<protein>
    <recommendedName>
        <fullName evidence="3">DUF2787 domain-containing protein</fullName>
    </recommendedName>
</protein>
<dbReference type="OrthoDB" id="5829974at2"/>
<reference evidence="2" key="1">
    <citation type="submission" date="2016-06" db="EMBL/GenBank/DDBJ databases">
        <authorList>
            <person name="Rodrigo-Torres L."/>
            <person name="Arahal R.D."/>
            <person name="Lucena T."/>
        </authorList>
    </citation>
    <scope>NUCLEOTIDE SEQUENCE [LARGE SCALE GENOMIC DNA]</scope>
    <source>
        <strain evidence="2">CECT8203</strain>
    </source>
</reference>
<accession>A0A240EMA1</accession>
<evidence type="ECO:0008006" key="3">
    <source>
        <dbReference type="Google" id="ProtNLM"/>
    </source>
</evidence>
<dbReference type="PANTHER" id="PTHR38978">
    <property type="entry name" value="DUF2787 DOMAIN-CONTAINING PROTEIN"/>
    <property type="match status" value="1"/>
</dbReference>
<organism evidence="1 2">
    <name type="scientific">Vibrio thalassae</name>
    <dbReference type="NCBI Taxonomy" id="1243014"/>
    <lineage>
        <taxon>Bacteria</taxon>
        <taxon>Pseudomonadati</taxon>
        <taxon>Pseudomonadota</taxon>
        <taxon>Gammaproteobacteria</taxon>
        <taxon>Vibrionales</taxon>
        <taxon>Vibrionaceae</taxon>
        <taxon>Vibrio</taxon>
    </lineage>
</organism>